<sequence length="202" mass="21034">MVRSLSLYHFLVSLIILITHTLATGISIGEYDGFGYMRPCAQGCLSDVGNDAYHGFDAVYAAIGCSAPAQNECWCRADLQDPAYTWLSKCATSRCGTTATVDQASVLSIYQHYCATAMATVEGGGARVTGNNGLPRQTGLASLAPAVRNGTLPTSHAVTVTRVVEATQGFANPTGLRSGAGVMALHVKVVLSVTVMAGCLVV</sequence>
<keyword evidence="3" id="KW-1185">Reference proteome</keyword>
<evidence type="ECO:0000313" key="3">
    <source>
        <dbReference type="Proteomes" id="UP001174936"/>
    </source>
</evidence>
<keyword evidence="1" id="KW-0472">Membrane</keyword>
<keyword evidence="1" id="KW-0812">Transmembrane</keyword>
<dbReference type="EMBL" id="JAULSV010000003">
    <property type="protein sequence ID" value="KAK0650002.1"/>
    <property type="molecule type" value="Genomic_DNA"/>
</dbReference>
<name>A0AA40CTD5_9PEZI</name>
<proteinExistence type="predicted"/>
<dbReference type="AlphaFoldDB" id="A0AA40CTD5"/>
<gene>
    <name evidence="2" type="ORF">B0T16DRAFT_492504</name>
</gene>
<protein>
    <recommendedName>
        <fullName evidence="4">Extracellular membrane protein CFEM domain-containing protein</fullName>
    </recommendedName>
</protein>
<comment type="caution">
    <text evidence="2">The sequence shown here is derived from an EMBL/GenBank/DDBJ whole genome shotgun (WGS) entry which is preliminary data.</text>
</comment>
<reference evidence="2" key="1">
    <citation type="submission" date="2023-06" db="EMBL/GenBank/DDBJ databases">
        <title>Genome-scale phylogeny and comparative genomics of the fungal order Sordariales.</title>
        <authorList>
            <consortium name="Lawrence Berkeley National Laboratory"/>
            <person name="Hensen N."/>
            <person name="Bonometti L."/>
            <person name="Westerberg I."/>
            <person name="Brannstrom I.O."/>
            <person name="Guillou S."/>
            <person name="Cros-Aarteil S."/>
            <person name="Calhoun S."/>
            <person name="Haridas S."/>
            <person name="Kuo A."/>
            <person name="Mondo S."/>
            <person name="Pangilinan J."/>
            <person name="Riley R."/>
            <person name="Labutti K."/>
            <person name="Andreopoulos B."/>
            <person name="Lipzen A."/>
            <person name="Chen C."/>
            <person name="Yanf M."/>
            <person name="Daum C."/>
            <person name="Ng V."/>
            <person name="Clum A."/>
            <person name="Steindorff A."/>
            <person name="Ohm R."/>
            <person name="Martin F."/>
            <person name="Silar P."/>
            <person name="Natvig D."/>
            <person name="Lalanne C."/>
            <person name="Gautier V."/>
            <person name="Ament-Velasquez S.L."/>
            <person name="Kruys A."/>
            <person name="Hutchinson M.I."/>
            <person name="Powell A.J."/>
            <person name="Barry K."/>
            <person name="Miller A.N."/>
            <person name="Grigoriev I.V."/>
            <person name="Debuchy R."/>
            <person name="Gladieux P."/>
            <person name="Thoren M.H."/>
            <person name="Johannesson H."/>
        </authorList>
    </citation>
    <scope>NUCLEOTIDE SEQUENCE</scope>
    <source>
        <strain evidence="2">SMH2532-1</strain>
    </source>
</reference>
<evidence type="ECO:0008006" key="4">
    <source>
        <dbReference type="Google" id="ProtNLM"/>
    </source>
</evidence>
<organism evidence="2 3">
    <name type="scientific">Cercophora newfieldiana</name>
    <dbReference type="NCBI Taxonomy" id="92897"/>
    <lineage>
        <taxon>Eukaryota</taxon>
        <taxon>Fungi</taxon>
        <taxon>Dikarya</taxon>
        <taxon>Ascomycota</taxon>
        <taxon>Pezizomycotina</taxon>
        <taxon>Sordariomycetes</taxon>
        <taxon>Sordariomycetidae</taxon>
        <taxon>Sordariales</taxon>
        <taxon>Lasiosphaeriaceae</taxon>
        <taxon>Cercophora</taxon>
    </lineage>
</organism>
<keyword evidence="1" id="KW-1133">Transmembrane helix</keyword>
<feature type="transmembrane region" description="Helical" evidence="1">
    <location>
        <begin position="6"/>
        <end position="28"/>
    </location>
</feature>
<evidence type="ECO:0000256" key="1">
    <source>
        <dbReference type="SAM" id="Phobius"/>
    </source>
</evidence>
<evidence type="ECO:0000313" key="2">
    <source>
        <dbReference type="EMBL" id="KAK0650002.1"/>
    </source>
</evidence>
<accession>A0AA40CTD5</accession>
<dbReference type="Proteomes" id="UP001174936">
    <property type="component" value="Unassembled WGS sequence"/>
</dbReference>